<evidence type="ECO:0000313" key="2">
    <source>
        <dbReference type="EMBL" id="MBO8482689.1"/>
    </source>
</evidence>
<feature type="chain" id="PRO_5037806481" description="Plethodontid receptivity factor PRF" evidence="1">
    <location>
        <begin position="22"/>
        <end position="424"/>
    </location>
</feature>
<evidence type="ECO:0000313" key="3">
    <source>
        <dbReference type="Proteomes" id="UP000725002"/>
    </source>
</evidence>
<reference evidence="2" key="2">
    <citation type="journal article" date="2021" name="PeerJ">
        <title>Extensive microbial diversity within the chicken gut microbiome revealed by metagenomics and culture.</title>
        <authorList>
            <person name="Gilroy R."/>
            <person name="Ravi A."/>
            <person name="Getino M."/>
            <person name="Pursley I."/>
            <person name="Horton D.L."/>
            <person name="Alikhan N.F."/>
            <person name="Baker D."/>
            <person name="Gharbi K."/>
            <person name="Hall N."/>
            <person name="Watson M."/>
            <person name="Adriaenssens E.M."/>
            <person name="Foster-Nyarko E."/>
            <person name="Jarju S."/>
            <person name="Secka A."/>
            <person name="Antonio M."/>
            <person name="Oren A."/>
            <person name="Chaudhuri R.R."/>
            <person name="La Ragione R."/>
            <person name="Hildebrand F."/>
            <person name="Pallen M.J."/>
        </authorList>
    </citation>
    <scope>NUCLEOTIDE SEQUENCE</scope>
    <source>
        <strain evidence="2">G3-8215</strain>
    </source>
</reference>
<dbReference type="EMBL" id="JADILV010000006">
    <property type="protein sequence ID" value="MBO8482689.1"/>
    <property type="molecule type" value="Genomic_DNA"/>
</dbReference>
<keyword evidence="1" id="KW-0732">Signal</keyword>
<reference evidence="2" key="1">
    <citation type="submission" date="2020-10" db="EMBL/GenBank/DDBJ databases">
        <authorList>
            <person name="Gilroy R."/>
        </authorList>
    </citation>
    <scope>NUCLEOTIDE SEQUENCE</scope>
    <source>
        <strain evidence="2">G3-8215</strain>
    </source>
</reference>
<dbReference type="AlphaFoldDB" id="A0A940DQB0"/>
<accession>A0A940DQB0</accession>
<evidence type="ECO:0000256" key="1">
    <source>
        <dbReference type="SAM" id="SignalP"/>
    </source>
</evidence>
<protein>
    <recommendedName>
        <fullName evidence="4">Plethodontid receptivity factor PRF</fullName>
    </recommendedName>
</protein>
<sequence length="424" mass="47981">MKSIRFFLIAALCCLSLPAFSAKDRLVEKSGKTPDWIMSAGGDSFSVFAQSDDMNEARDRCLADIRQYIVNSIASNITSVETSTSASRNDDGNENIYSTYSSELKTAAARLPFLTDISLSNAEEVYWEKYRRKSDGTYYYMYYVLYPFSRMERDRLVREFLAYDREMYGKLTALEERYGTISDVSEIDEGIRELEPLVEYFFDDVRKSEAESLMKTYRSAYSKISLVPESNSLGSFVYSLVLNGRTITCSKFPALRSETAVSLELKPQGQSYELTYDYSLCYPTDDNYVLISYSFPGAKLTYRHQFDVSEDERQVLPVGVVLIDIVQEQDSTFVADVVMTLRSKTDDGFKVGEVSFTLPGVIDFHFPEFLQFDGPGAVYQGHFRQSLDTVPSAGRGMVTGTMKTVVGKRSDTVTFTLPYNVIVN</sequence>
<organism evidence="2 3">
    <name type="scientific">Candidatus Cryptobacteroides avicola</name>
    <dbReference type="NCBI Taxonomy" id="2840757"/>
    <lineage>
        <taxon>Bacteria</taxon>
        <taxon>Pseudomonadati</taxon>
        <taxon>Bacteroidota</taxon>
        <taxon>Bacteroidia</taxon>
        <taxon>Bacteroidales</taxon>
        <taxon>Candidatus Cryptobacteroides</taxon>
    </lineage>
</organism>
<feature type="signal peptide" evidence="1">
    <location>
        <begin position="1"/>
        <end position="21"/>
    </location>
</feature>
<dbReference type="Proteomes" id="UP000725002">
    <property type="component" value="Unassembled WGS sequence"/>
</dbReference>
<gene>
    <name evidence="2" type="ORF">IAB75_01000</name>
</gene>
<proteinExistence type="predicted"/>
<comment type="caution">
    <text evidence="2">The sequence shown here is derived from an EMBL/GenBank/DDBJ whole genome shotgun (WGS) entry which is preliminary data.</text>
</comment>
<evidence type="ECO:0008006" key="4">
    <source>
        <dbReference type="Google" id="ProtNLM"/>
    </source>
</evidence>
<name>A0A940DQB0_9BACT</name>